<dbReference type="NCBIfam" id="NF033644">
    <property type="entry name" value="antiterm_UpxY"/>
    <property type="match status" value="1"/>
</dbReference>
<keyword evidence="3" id="KW-0804">Transcription</keyword>
<comment type="caution">
    <text evidence="5">The sequence shown here is derived from an EMBL/GenBank/DDBJ whole genome shotgun (WGS) entry which is preliminary data.</text>
</comment>
<evidence type="ECO:0000313" key="6">
    <source>
        <dbReference type="Proteomes" id="UP000712673"/>
    </source>
</evidence>
<evidence type="ECO:0000256" key="3">
    <source>
        <dbReference type="ARBA" id="ARBA00023163"/>
    </source>
</evidence>
<dbReference type="EMBL" id="VGLS01000287">
    <property type="protein sequence ID" value="MBM3224260.1"/>
    <property type="molecule type" value="Genomic_DNA"/>
</dbReference>
<dbReference type="Proteomes" id="UP000712673">
    <property type="component" value="Unassembled WGS sequence"/>
</dbReference>
<organism evidence="5 6">
    <name type="scientific">Tectimicrobiota bacterium</name>
    <dbReference type="NCBI Taxonomy" id="2528274"/>
    <lineage>
        <taxon>Bacteria</taxon>
        <taxon>Pseudomonadati</taxon>
        <taxon>Nitrospinota/Tectimicrobiota group</taxon>
        <taxon>Candidatus Tectimicrobiota</taxon>
    </lineage>
</organism>
<evidence type="ECO:0000256" key="1">
    <source>
        <dbReference type="ARBA" id="ARBA00022814"/>
    </source>
</evidence>
<keyword evidence="1" id="KW-0889">Transcription antitermination</keyword>
<dbReference type="PANTHER" id="PTHR30265:SF4">
    <property type="entry name" value="KOW MOTIF FAMILY PROTEIN, EXPRESSED"/>
    <property type="match status" value="1"/>
</dbReference>
<dbReference type="SUPFAM" id="SSF50104">
    <property type="entry name" value="Translation proteins SH3-like domain"/>
    <property type="match status" value="1"/>
</dbReference>
<reference evidence="5" key="1">
    <citation type="submission" date="2019-03" db="EMBL/GenBank/DDBJ databases">
        <title>Lake Tanganyika Metagenome-Assembled Genomes (MAGs).</title>
        <authorList>
            <person name="Tran P."/>
        </authorList>
    </citation>
    <scope>NUCLEOTIDE SEQUENCE</scope>
    <source>
        <strain evidence="5">K_DeepCast_65m_m2_066</strain>
    </source>
</reference>
<keyword evidence="2" id="KW-0805">Transcription regulation</keyword>
<dbReference type="Pfam" id="PF02357">
    <property type="entry name" value="NusG"/>
    <property type="match status" value="1"/>
</dbReference>
<evidence type="ECO:0000313" key="5">
    <source>
        <dbReference type="EMBL" id="MBM3224260.1"/>
    </source>
</evidence>
<feature type="domain" description="NusG-like N-terminal" evidence="4">
    <location>
        <begin position="8"/>
        <end position="105"/>
    </location>
</feature>
<evidence type="ECO:0000259" key="4">
    <source>
        <dbReference type="SMART" id="SM00738"/>
    </source>
</evidence>
<dbReference type="InterPro" id="IPR008991">
    <property type="entry name" value="Translation_prot_SH3-like_sf"/>
</dbReference>
<sequence>MFEDSAPQPLWYAIQTRSRHEKVVRDQLAARSITHLLPLWRKRYVWHARIKWVEVPLFSGYIFGHFALQDRIAILDTIGVVRIVSINSKPVPVPDEQILAVRTMVEKRLTYDPHPYLAEGTLVRIIRGPLAGTEGIFIARKQKHRLVIRLDLIQQAVAVDVDSADIEPLVSPTPALAISTNV</sequence>
<accession>A0A937W317</accession>
<proteinExistence type="predicted"/>
<dbReference type="InterPro" id="IPR043425">
    <property type="entry name" value="NusG-like"/>
</dbReference>
<dbReference type="SMART" id="SM00738">
    <property type="entry name" value="NGN"/>
    <property type="match status" value="1"/>
</dbReference>
<dbReference type="InterPro" id="IPR036735">
    <property type="entry name" value="NGN_dom_sf"/>
</dbReference>
<dbReference type="SUPFAM" id="SSF82679">
    <property type="entry name" value="N-utilization substance G protein NusG, N-terminal domain"/>
    <property type="match status" value="1"/>
</dbReference>
<dbReference type="AlphaFoldDB" id="A0A937W317"/>
<gene>
    <name evidence="5" type="ORF">FJZ47_10705</name>
</gene>
<dbReference type="Gene3D" id="3.30.70.940">
    <property type="entry name" value="NusG, N-terminal domain"/>
    <property type="match status" value="1"/>
</dbReference>
<dbReference type="InterPro" id="IPR006645">
    <property type="entry name" value="NGN-like_dom"/>
</dbReference>
<dbReference type="GO" id="GO:0006354">
    <property type="term" value="P:DNA-templated transcription elongation"/>
    <property type="evidence" value="ECO:0007669"/>
    <property type="project" value="InterPro"/>
</dbReference>
<dbReference type="GO" id="GO:0031564">
    <property type="term" value="P:transcription antitermination"/>
    <property type="evidence" value="ECO:0007669"/>
    <property type="project" value="UniProtKB-KW"/>
</dbReference>
<protein>
    <submittedName>
        <fullName evidence="5">UpxY family transcription antiterminator</fullName>
    </submittedName>
</protein>
<dbReference type="PANTHER" id="PTHR30265">
    <property type="entry name" value="RHO-INTERACTING TRANSCRIPTION TERMINATION FACTOR NUSG"/>
    <property type="match status" value="1"/>
</dbReference>
<evidence type="ECO:0000256" key="2">
    <source>
        <dbReference type="ARBA" id="ARBA00023015"/>
    </source>
</evidence>
<name>A0A937W317_UNCTE</name>